<feature type="domain" description="XdhC Rossmann" evidence="2">
    <location>
        <begin position="89"/>
        <end position="231"/>
    </location>
</feature>
<dbReference type="PANTHER" id="PTHR30388">
    <property type="entry name" value="ALDEHYDE OXIDOREDUCTASE MOLYBDENUM COFACTOR ASSEMBLY PROTEIN"/>
    <property type="match status" value="1"/>
</dbReference>
<dbReference type="InterPro" id="IPR003777">
    <property type="entry name" value="XdhC_CoxI"/>
</dbReference>
<accession>A0A2S6HVK6</accession>
<dbReference type="InterPro" id="IPR027051">
    <property type="entry name" value="XdhC_Rossmann_dom"/>
</dbReference>
<evidence type="ECO:0000313" key="4">
    <source>
        <dbReference type="Proteomes" id="UP000237749"/>
    </source>
</evidence>
<gene>
    <name evidence="3" type="ORF">BXY41_103191</name>
</gene>
<dbReference type="Pfam" id="PF13478">
    <property type="entry name" value="XdhC_C"/>
    <property type="match status" value="1"/>
</dbReference>
<dbReference type="RefSeq" id="WP_104436042.1">
    <property type="nucleotide sequence ID" value="NZ_PTJA01000003.1"/>
</dbReference>
<dbReference type="OrthoDB" id="9773039at2"/>
<sequence>MLELYKAIADCDPNKRNMVATVIDGEALGQKALFSDGLLICETKGSGYFSGHAETVWNVASDKDQCKKGLITLDGRRIYCDWLGQDIHLVICGAGHVSIPVIQIGLMMGCEVTVLEDRPQFADNARRAGATTVICESFEQGLSQVEGSSNTYFVIVTRGHRYDQTCLELIAGKKHAYIGMIGSRARVAKVKETALLNGCDKSVLDQLYSPIGLSINAETPVEIGVAIMAEIIEVKNKKMRSSGYSKDILHAILKPEEKTGRNVLVTIVARKGSAPREVGTKMLVTPEGRCIGTIGGGCMESEVLQIAFQMLRSDSEKSQLFHVDMTGTDAEEEGMVCGGVIDVLLEVI</sequence>
<dbReference type="InterPro" id="IPR052698">
    <property type="entry name" value="MoCofactor_Util/Proc"/>
</dbReference>
<dbReference type="InterPro" id="IPR036291">
    <property type="entry name" value="NAD(P)-bd_dom_sf"/>
</dbReference>
<feature type="domain" description="XdhC- CoxI" evidence="1">
    <location>
        <begin position="262"/>
        <end position="316"/>
    </location>
</feature>
<proteinExistence type="predicted"/>
<comment type="caution">
    <text evidence="3">The sequence shown here is derived from an EMBL/GenBank/DDBJ whole genome shotgun (WGS) entry which is preliminary data.</text>
</comment>
<keyword evidence="4" id="KW-1185">Reference proteome</keyword>
<name>A0A2S6HVK6_9FIRM</name>
<evidence type="ECO:0000259" key="1">
    <source>
        <dbReference type="Pfam" id="PF02625"/>
    </source>
</evidence>
<dbReference type="Pfam" id="PF02625">
    <property type="entry name" value="XdhC_CoxI"/>
    <property type="match status" value="1"/>
</dbReference>
<evidence type="ECO:0000313" key="3">
    <source>
        <dbReference type="EMBL" id="PPK81981.1"/>
    </source>
</evidence>
<dbReference type="AlphaFoldDB" id="A0A2S6HVK6"/>
<organism evidence="3 4">
    <name type="scientific">Lacrimispora xylanisolvens</name>
    <dbReference type="NCBI Taxonomy" id="384636"/>
    <lineage>
        <taxon>Bacteria</taxon>
        <taxon>Bacillati</taxon>
        <taxon>Bacillota</taxon>
        <taxon>Clostridia</taxon>
        <taxon>Lachnospirales</taxon>
        <taxon>Lachnospiraceae</taxon>
        <taxon>Lacrimispora</taxon>
    </lineage>
</organism>
<dbReference type="PANTHER" id="PTHR30388:SF6">
    <property type="entry name" value="XANTHINE DEHYDROGENASE SUBUNIT A-RELATED"/>
    <property type="match status" value="1"/>
</dbReference>
<evidence type="ECO:0000259" key="2">
    <source>
        <dbReference type="Pfam" id="PF13478"/>
    </source>
</evidence>
<dbReference type="EMBL" id="PTJA01000003">
    <property type="protein sequence ID" value="PPK81981.1"/>
    <property type="molecule type" value="Genomic_DNA"/>
</dbReference>
<dbReference type="Gene3D" id="3.40.50.720">
    <property type="entry name" value="NAD(P)-binding Rossmann-like Domain"/>
    <property type="match status" value="1"/>
</dbReference>
<protein>
    <submittedName>
        <fullName evidence="3">Xanthine dehydrogenase accessory factor</fullName>
    </submittedName>
</protein>
<reference evidence="3 4" key="1">
    <citation type="submission" date="2018-02" db="EMBL/GenBank/DDBJ databases">
        <title>Genomic Encyclopedia of Archaeal and Bacterial Type Strains, Phase II (KMG-II): from individual species to whole genera.</title>
        <authorList>
            <person name="Goeker M."/>
        </authorList>
    </citation>
    <scope>NUCLEOTIDE SEQUENCE [LARGE SCALE GENOMIC DNA]</scope>
    <source>
        <strain evidence="3 4">DSM 3808</strain>
    </source>
</reference>
<dbReference type="SUPFAM" id="SSF51735">
    <property type="entry name" value="NAD(P)-binding Rossmann-fold domains"/>
    <property type="match status" value="1"/>
</dbReference>
<dbReference type="Proteomes" id="UP000237749">
    <property type="component" value="Unassembled WGS sequence"/>
</dbReference>